<evidence type="ECO:0000313" key="2">
    <source>
        <dbReference type="Proteomes" id="UP001292079"/>
    </source>
</evidence>
<evidence type="ECO:0008006" key="3">
    <source>
        <dbReference type="Google" id="ProtNLM"/>
    </source>
</evidence>
<dbReference type="AlphaFoldDB" id="A0AAE2D905"/>
<reference evidence="1" key="1">
    <citation type="submission" date="2022-04" db="EMBL/GenBank/DDBJ databases">
        <authorList>
            <person name="Xu L."/>
            <person name="Lv Z."/>
        </authorList>
    </citation>
    <scope>NUCLEOTIDE SEQUENCE</scope>
    <source>
        <strain evidence="1">LV_2022a</strain>
    </source>
</reference>
<dbReference type="Proteomes" id="UP001292079">
    <property type="component" value="Unassembled WGS sequence"/>
</dbReference>
<organism evidence="1 2">
    <name type="scientific">Schistosoma mekongi</name>
    <name type="common">Parasitic worm</name>
    <dbReference type="NCBI Taxonomy" id="38744"/>
    <lineage>
        <taxon>Eukaryota</taxon>
        <taxon>Metazoa</taxon>
        <taxon>Spiralia</taxon>
        <taxon>Lophotrochozoa</taxon>
        <taxon>Platyhelminthes</taxon>
        <taxon>Trematoda</taxon>
        <taxon>Digenea</taxon>
        <taxon>Strigeidida</taxon>
        <taxon>Schistosomatoidea</taxon>
        <taxon>Schistosomatidae</taxon>
        <taxon>Schistosoma</taxon>
    </lineage>
</organism>
<reference evidence="1" key="2">
    <citation type="journal article" date="2023" name="Infect Dis Poverty">
        <title>Chromosome-scale genome of the human blood fluke Schistosoma mekongi and its implications for public health.</title>
        <authorList>
            <person name="Zhou M."/>
            <person name="Xu L."/>
            <person name="Xu D."/>
            <person name="Chen W."/>
            <person name="Khan J."/>
            <person name="Hu Y."/>
            <person name="Huang H."/>
            <person name="Wei H."/>
            <person name="Zhang Y."/>
            <person name="Chusongsang P."/>
            <person name="Tanasarnprasert K."/>
            <person name="Hu X."/>
            <person name="Limpanont Y."/>
            <person name="Lv Z."/>
        </authorList>
    </citation>
    <scope>NUCLEOTIDE SEQUENCE</scope>
    <source>
        <strain evidence="1">LV_2022a</strain>
    </source>
</reference>
<protein>
    <recommendedName>
        <fullName evidence="3">Proteasome assembly chaperone 3</fullName>
    </recommendedName>
</protein>
<dbReference type="Gene3D" id="3.30.230.90">
    <property type="match status" value="1"/>
</dbReference>
<dbReference type="InterPro" id="IPR053720">
    <property type="entry name" value="Psm_Assembly_Chaperone"/>
</dbReference>
<name>A0AAE2D905_SCHME</name>
<proteinExistence type="predicted"/>
<gene>
    <name evidence="1" type="ORF">MN116_001694</name>
</gene>
<keyword evidence="2" id="KW-1185">Reference proteome</keyword>
<sequence length="131" mass="14677">MKLPSVFKVIELVYINAFKSTLQLPVAGFTVSVVLIEFSDHLMILISRNGMIGDIVLSQKNNLPGLNSYVSHVDTRTLFGPEKMNTCLITRQVTKALDTPKTILLSTDFKEDICFSDTQLICHALENIRYA</sequence>
<evidence type="ECO:0000313" key="1">
    <source>
        <dbReference type="EMBL" id="KAK4474550.1"/>
    </source>
</evidence>
<accession>A0AAE2D905</accession>
<dbReference type="EMBL" id="JALJAT010000001">
    <property type="protein sequence ID" value="KAK4474550.1"/>
    <property type="molecule type" value="Genomic_DNA"/>
</dbReference>
<comment type="caution">
    <text evidence="1">The sequence shown here is derived from an EMBL/GenBank/DDBJ whole genome shotgun (WGS) entry which is preliminary data.</text>
</comment>